<dbReference type="Gene3D" id="3.60.40.10">
    <property type="entry name" value="PPM-type phosphatase domain"/>
    <property type="match status" value="1"/>
</dbReference>
<evidence type="ECO:0000259" key="2">
    <source>
        <dbReference type="SMART" id="SM00331"/>
    </source>
</evidence>
<dbReference type="SUPFAM" id="SSF81606">
    <property type="entry name" value="PP2C-like"/>
    <property type="match status" value="1"/>
</dbReference>
<feature type="domain" description="PPM-type phosphatase" evidence="2">
    <location>
        <begin position="154"/>
        <end position="345"/>
    </location>
</feature>
<accession>Q46RB3</accession>
<keyword evidence="3" id="KW-0067">ATP-binding</keyword>
<sequence length="348" mass="37026">MSASLGGSRRHGPHLIVPMGDSTRVGEVRRQATEMSRRLGFDAVQAGRLALAVNELGNNLLRHAKRGRMLLAASEVADSVAIELLSMDDGPGMADLQACLHDGYSTAGSAGQGLGAVRRLADDFDIYTRPGSGSLILARFYRERDINGGARRPDHGFAIGAVCVPAPGEHVSGDGWDVALHDRRADVMMADGLGHGPDAAHAAVAALQAFDRQRGGNPRHHVEQAHAALRGTRGAAVGVARIDAGTNRICFAGAGNIIGRVISGLADRTLISQSGTAGLQVRTVQEQHLEWPDHALVILHSDGIQSRWNLDDASVLQRDPALIAAFVLWRFCRGRDDATVVVIRRAEV</sequence>
<keyword evidence="3" id="KW-0547">Nucleotide-binding</keyword>
<proteinExistence type="predicted"/>
<dbReference type="PANTHER" id="PTHR35801">
    <property type="entry name" value="PHOSPHOSERINE PHOSPHATASE RSBX"/>
    <property type="match status" value="1"/>
</dbReference>
<dbReference type="Pfam" id="PF07228">
    <property type="entry name" value="SpoIIE"/>
    <property type="match status" value="1"/>
</dbReference>
<dbReference type="Pfam" id="PF13581">
    <property type="entry name" value="HATPase_c_2"/>
    <property type="match status" value="1"/>
</dbReference>
<dbReference type="CDD" id="cd16934">
    <property type="entry name" value="HATPase_RsbT-like"/>
    <property type="match status" value="1"/>
</dbReference>
<dbReference type="KEGG" id="reu:Reut_B4973"/>
<dbReference type="AlphaFoldDB" id="Q46RB3"/>
<dbReference type="HOGENOM" id="CLU_066586_0_0_4"/>
<dbReference type="Gene3D" id="3.30.565.10">
    <property type="entry name" value="Histidine kinase-like ATPase, C-terminal domain"/>
    <property type="match status" value="1"/>
</dbReference>
<dbReference type="EMBL" id="CP000091">
    <property type="protein sequence ID" value="AAZ64321.1"/>
    <property type="molecule type" value="Genomic_DNA"/>
</dbReference>
<dbReference type="InterPro" id="IPR001932">
    <property type="entry name" value="PPM-type_phosphatase-like_dom"/>
</dbReference>
<dbReference type="SMART" id="SM00331">
    <property type="entry name" value="PP2C_SIG"/>
    <property type="match status" value="1"/>
</dbReference>
<reference evidence="3" key="1">
    <citation type="submission" date="2005-08" db="EMBL/GenBank/DDBJ databases">
        <title>Complete sequence of chromosome 2 of Ralstonia eutropha JMP134.</title>
        <authorList>
            <person name="Copeland A."/>
            <person name="Lucas S."/>
            <person name="Lapidus A."/>
            <person name="Barry K."/>
            <person name="Detter J.C."/>
            <person name="Glavina T."/>
            <person name="Hammon N."/>
            <person name="Israni S."/>
            <person name="Pitluck S."/>
            <person name="Goltsman E."/>
            <person name="Martinez M."/>
            <person name="Schmutz J."/>
            <person name="Larimer F."/>
            <person name="Land M."/>
            <person name="Lykidis A."/>
            <person name="Richardson P."/>
        </authorList>
    </citation>
    <scope>NUCLEOTIDE SEQUENCE [LARGE SCALE GENOMIC DNA]</scope>
    <source>
        <strain evidence="3">JMP134</strain>
    </source>
</reference>
<organism evidence="3">
    <name type="scientific">Cupriavidus pinatubonensis (strain JMP 134 / LMG 1197)</name>
    <name type="common">Cupriavidus necator (strain JMP 134)</name>
    <dbReference type="NCBI Taxonomy" id="264198"/>
    <lineage>
        <taxon>Bacteria</taxon>
        <taxon>Pseudomonadati</taxon>
        <taxon>Pseudomonadota</taxon>
        <taxon>Betaproteobacteria</taxon>
        <taxon>Burkholderiales</taxon>
        <taxon>Burkholderiaceae</taxon>
        <taxon>Cupriavidus</taxon>
    </lineage>
</organism>
<gene>
    <name evidence="3" type="ordered locus">Reut_B4973</name>
</gene>
<dbReference type="SUPFAM" id="SSF55874">
    <property type="entry name" value="ATPase domain of HSP90 chaperone/DNA topoisomerase II/histidine kinase"/>
    <property type="match status" value="1"/>
</dbReference>
<dbReference type="GO" id="GO:0005524">
    <property type="term" value="F:ATP binding"/>
    <property type="evidence" value="ECO:0007669"/>
    <property type="project" value="UniProtKB-KW"/>
</dbReference>
<dbReference type="eggNOG" id="COG2172">
    <property type="taxonomic scope" value="Bacteria"/>
</dbReference>
<evidence type="ECO:0000313" key="3">
    <source>
        <dbReference type="EMBL" id="AAZ64321.1"/>
    </source>
</evidence>
<protein>
    <submittedName>
        <fullName evidence="3">ATP-binding region, ATPase-like:Stage II sporulation E</fullName>
    </submittedName>
</protein>
<dbReference type="STRING" id="264198.Reut_B4973"/>
<dbReference type="PANTHER" id="PTHR35801:SF1">
    <property type="entry name" value="PHOSPHOSERINE PHOSPHATASE RSBX"/>
    <property type="match status" value="1"/>
</dbReference>
<feature type="region of interest" description="Disordered" evidence="1">
    <location>
        <begin position="1"/>
        <end position="20"/>
    </location>
</feature>
<dbReference type="InterPro" id="IPR039248">
    <property type="entry name" value="Ptase_RsbX"/>
</dbReference>
<evidence type="ECO:0000256" key="1">
    <source>
        <dbReference type="SAM" id="MobiDB-lite"/>
    </source>
</evidence>
<name>Q46RB3_CUPPJ</name>
<dbReference type="InterPro" id="IPR036890">
    <property type="entry name" value="HATPase_C_sf"/>
</dbReference>
<dbReference type="InterPro" id="IPR003594">
    <property type="entry name" value="HATPase_dom"/>
</dbReference>
<dbReference type="InterPro" id="IPR036457">
    <property type="entry name" value="PPM-type-like_dom_sf"/>
</dbReference>